<keyword evidence="3" id="KW-0444">Lipid biosynthesis</keyword>
<evidence type="ECO:0000313" key="10">
    <source>
        <dbReference type="EMBL" id="SVA40798.1"/>
    </source>
</evidence>
<evidence type="ECO:0000256" key="9">
    <source>
        <dbReference type="ARBA" id="ARBA00023098"/>
    </source>
</evidence>
<protein>
    <recommendedName>
        <fullName evidence="2">tetraacyldisaccharide 4'-kinase</fullName>
        <ecNumber evidence="2">2.7.1.130</ecNumber>
    </recommendedName>
</protein>
<dbReference type="GO" id="GO:0005524">
    <property type="term" value="F:ATP binding"/>
    <property type="evidence" value="ECO:0007669"/>
    <property type="project" value="UniProtKB-KW"/>
</dbReference>
<gene>
    <name evidence="10" type="ORF">METZ01_LOCUS93652</name>
</gene>
<dbReference type="SUPFAM" id="SSF52540">
    <property type="entry name" value="P-loop containing nucleoside triphosphate hydrolases"/>
    <property type="match status" value="1"/>
</dbReference>
<evidence type="ECO:0000256" key="2">
    <source>
        <dbReference type="ARBA" id="ARBA00012071"/>
    </source>
</evidence>
<keyword evidence="8" id="KW-0067">ATP-binding</keyword>
<dbReference type="InterPro" id="IPR027417">
    <property type="entry name" value="P-loop_NTPase"/>
</dbReference>
<dbReference type="PANTHER" id="PTHR42724">
    <property type="entry name" value="TETRAACYLDISACCHARIDE 4'-KINASE"/>
    <property type="match status" value="1"/>
</dbReference>
<dbReference type="NCBIfam" id="TIGR00682">
    <property type="entry name" value="lpxK"/>
    <property type="match status" value="1"/>
</dbReference>
<dbReference type="EMBL" id="UINC01009081">
    <property type="protein sequence ID" value="SVA40798.1"/>
    <property type="molecule type" value="Genomic_DNA"/>
</dbReference>
<dbReference type="GO" id="GO:0009029">
    <property type="term" value="F:lipid-A 4'-kinase activity"/>
    <property type="evidence" value="ECO:0007669"/>
    <property type="project" value="UniProtKB-EC"/>
</dbReference>
<evidence type="ECO:0000256" key="3">
    <source>
        <dbReference type="ARBA" id="ARBA00022516"/>
    </source>
</evidence>
<keyword evidence="9" id="KW-0443">Lipid metabolism</keyword>
<evidence type="ECO:0000256" key="5">
    <source>
        <dbReference type="ARBA" id="ARBA00022679"/>
    </source>
</evidence>
<evidence type="ECO:0000256" key="7">
    <source>
        <dbReference type="ARBA" id="ARBA00022777"/>
    </source>
</evidence>
<reference evidence="10" key="1">
    <citation type="submission" date="2018-05" db="EMBL/GenBank/DDBJ databases">
        <authorList>
            <person name="Lanie J.A."/>
            <person name="Ng W.-L."/>
            <person name="Kazmierczak K.M."/>
            <person name="Andrzejewski T.M."/>
            <person name="Davidsen T.M."/>
            <person name="Wayne K.J."/>
            <person name="Tettelin H."/>
            <person name="Glass J.I."/>
            <person name="Rusch D."/>
            <person name="Podicherti R."/>
            <person name="Tsui H.-C.T."/>
            <person name="Winkler M.E."/>
        </authorList>
    </citation>
    <scope>NUCLEOTIDE SEQUENCE</scope>
</reference>
<dbReference type="InterPro" id="IPR003758">
    <property type="entry name" value="LpxK"/>
</dbReference>
<keyword evidence="6" id="KW-0547">Nucleotide-binding</keyword>
<accession>A0A381VLZ6</accession>
<keyword evidence="5" id="KW-0808">Transferase</keyword>
<keyword evidence="4" id="KW-0441">Lipid A biosynthesis</keyword>
<dbReference type="AlphaFoldDB" id="A0A381VLZ6"/>
<dbReference type="HAMAP" id="MF_00409">
    <property type="entry name" value="LpxK"/>
    <property type="match status" value="1"/>
</dbReference>
<dbReference type="Pfam" id="PF02606">
    <property type="entry name" value="LpxK"/>
    <property type="match status" value="1"/>
</dbReference>
<dbReference type="GO" id="GO:0009244">
    <property type="term" value="P:lipopolysaccharide core region biosynthetic process"/>
    <property type="evidence" value="ECO:0007669"/>
    <property type="project" value="TreeGrafter"/>
</dbReference>
<comment type="pathway">
    <text evidence="1">Glycolipid biosynthesis; lipid IV(A) biosynthesis; lipid IV(A) from (3R)-3-hydroxytetradecanoyl-[acyl-carrier-protein] and UDP-N-acetyl-alpha-D-glucosamine: step 6/6.</text>
</comment>
<evidence type="ECO:0000256" key="6">
    <source>
        <dbReference type="ARBA" id="ARBA00022741"/>
    </source>
</evidence>
<evidence type="ECO:0000256" key="8">
    <source>
        <dbReference type="ARBA" id="ARBA00022840"/>
    </source>
</evidence>
<dbReference type="EC" id="2.7.1.130" evidence="2"/>
<keyword evidence="7" id="KW-0418">Kinase</keyword>
<name>A0A381VLZ6_9ZZZZ</name>
<dbReference type="GO" id="GO:0009245">
    <property type="term" value="P:lipid A biosynthetic process"/>
    <property type="evidence" value="ECO:0007669"/>
    <property type="project" value="UniProtKB-KW"/>
</dbReference>
<evidence type="ECO:0000256" key="1">
    <source>
        <dbReference type="ARBA" id="ARBA00004870"/>
    </source>
</evidence>
<dbReference type="GO" id="GO:0005886">
    <property type="term" value="C:plasma membrane"/>
    <property type="evidence" value="ECO:0007669"/>
    <property type="project" value="TreeGrafter"/>
</dbReference>
<proteinExistence type="inferred from homology"/>
<evidence type="ECO:0000256" key="4">
    <source>
        <dbReference type="ARBA" id="ARBA00022556"/>
    </source>
</evidence>
<dbReference type="PANTHER" id="PTHR42724:SF1">
    <property type="entry name" value="TETRAACYLDISACCHARIDE 4'-KINASE, MITOCHONDRIAL-RELATED"/>
    <property type="match status" value="1"/>
</dbReference>
<organism evidence="10">
    <name type="scientific">marine metagenome</name>
    <dbReference type="NCBI Taxonomy" id="408172"/>
    <lineage>
        <taxon>unclassified sequences</taxon>
        <taxon>metagenomes</taxon>
        <taxon>ecological metagenomes</taxon>
    </lineage>
</organism>
<sequence length="338" mass="37953">MTPITIPLSLVYGCIIYLRNLFYDLGWFTTEDFKLPIISVGNITTGGSGKTPLVIYLANLLIKNGKNPGIVSRGYGRKSQGLVVVHDGKKMKAKVESAGDEPFLMASILKSVPVIVCEDRREAIRHLLNSSKVNIIIMDDGFQHRRVKRDLDIITISANDSKNDYRLLPWGKLREPFKNINRSNAIVFTKTDNYTPPNMLAEFQSVFKGNSIVSSIIPVLMRYDSSGYHKSLPSSEVLFAFCGIGEPDSFFKSIKQLDLKLGGKRIFSDHQEYTESVITELSAQIKSSNCTAIITTEKDLVKLPESFLDEFETFVIKIEVEFETEKAVLDMIQPVLLK</sequence>
<dbReference type="UniPathway" id="UPA00359">
    <property type="reaction ID" value="UER00482"/>
</dbReference>